<reference evidence="2" key="2">
    <citation type="journal article" date="2024" name="Antonie Van Leeuwenhoek">
        <title>Roseihalotalea indica gen. nov., sp. nov., a halophilic Bacteroidetes from mesopelagic Southwest Indian Ocean with higher carbohydrate metabolic potential.</title>
        <authorList>
            <person name="Chen B."/>
            <person name="Zhang M."/>
            <person name="Lin D."/>
            <person name="Ye J."/>
            <person name="Tang K."/>
        </authorList>
    </citation>
    <scope>NUCLEOTIDE SEQUENCE</scope>
    <source>
        <strain evidence="2">TK19036</strain>
    </source>
</reference>
<accession>A0AA49GR32</accession>
<sequence length="363" mass="40284">MRLLLPYLICVLMLMACQPESSTATEETEAPIPIKVVVVTMFERGEAQGDQPGELQYWVERFPFPTAISFPQGYRDLYYNAEQGVLAITTGVGNIHSAASIMALGMDPRFDLTKAYWLVAGIAGADPEDMPLGSAAWAEWLVDGDLMHEIDGREIPDDWETGIFPLRETEPFPDTVPNPESGAVFHLNPELTEWAYQLTKDVPLDDTEGLQQLRSRYANYPQAQQPPRVMKGDHVAAMTFWHGKMLNTWANQWVNYWTQGKGEFATSAMEDTGTAQSLKFLEKAGKVDANRLLVLRTASNFTMPYDGMTAAESMKAENSGYSAFLPSLESAYKVGKVVVDSLLADWEQYSETLPAVDDLAGDS</sequence>
<dbReference type="PANTHER" id="PTHR38643:SF1">
    <property type="entry name" value="PURINE NUCLEOSIDE PERMEASE C285.05-RELATED"/>
    <property type="match status" value="1"/>
</dbReference>
<dbReference type="InterPro" id="IPR035994">
    <property type="entry name" value="Nucleoside_phosphorylase_sf"/>
</dbReference>
<proteinExistence type="predicted"/>
<organism evidence="2">
    <name type="scientific">Roseihalotalea indica</name>
    <dbReference type="NCBI Taxonomy" id="2867963"/>
    <lineage>
        <taxon>Bacteria</taxon>
        <taxon>Pseudomonadati</taxon>
        <taxon>Bacteroidota</taxon>
        <taxon>Cytophagia</taxon>
        <taxon>Cytophagales</taxon>
        <taxon>Catalimonadaceae</taxon>
        <taxon>Roseihalotalea</taxon>
    </lineage>
</organism>
<dbReference type="PANTHER" id="PTHR38643">
    <property type="entry name" value="PURINE NUCLEOSIDE PERMEASE C285.05-RELATED"/>
    <property type="match status" value="1"/>
</dbReference>
<dbReference type="EMBL" id="CP120682">
    <property type="protein sequence ID" value="WKN39397.1"/>
    <property type="molecule type" value="Genomic_DNA"/>
</dbReference>
<dbReference type="PROSITE" id="PS51257">
    <property type="entry name" value="PROKAR_LIPOPROTEIN"/>
    <property type="match status" value="1"/>
</dbReference>
<gene>
    <name evidence="2" type="ORF">K4G66_11915</name>
</gene>
<dbReference type="InterPro" id="IPR009486">
    <property type="entry name" value="Pur_nuclsid_perm"/>
</dbReference>
<feature type="signal peptide" evidence="1">
    <location>
        <begin position="1"/>
        <end position="24"/>
    </location>
</feature>
<dbReference type="Pfam" id="PF06516">
    <property type="entry name" value="NUP"/>
    <property type="match status" value="1"/>
</dbReference>
<dbReference type="AlphaFoldDB" id="A0AA49GR32"/>
<dbReference type="GO" id="GO:0009116">
    <property type="term" value="P:nucleoside metabolic process"/>
    <property type="evidence" value="ECO:0007669"/>
    <property type="project" value="InterPro"/>
</dbReference>
<reference evidence="2" key="1">
    <citation type="journal article" date="2023" name="Comput. Struct. Biotechnol. J.">
        <title>Discovery of a novel marine Bacteroidetes with a rich repertoire of carbohydrate-active enzymes.</title>
        <authorList>
            <person name="Chen B."/>
            <person name="Liu G."/>
            <person name="Chen Q."/>
            <person name="Wang H."/>
            <person name="Liu L."/>
            <person name="Tang K."/>
        </authorList>
    </citation>
    <scope>NUCLEOTIDE SEQUENCE</scope>
    <source>
        <strain evidence="2">TK19036</strain>
    </source>
</reference>
<dbReference type="GO" id="GO:0003824">
    <property type="term" value="F:catalytic activity"/>
    <property type="evidence" value="ECO:0007669"/>
    <property type="project" value="InterPro"/>
</dbReference>
<evidence type="ECO:0000256" key="1">
    <source>
        <dbReference type="SAM" id="SignalP"/>
    </source>
</evidence>
<protein>
    <submittedName>
        <fullName evidence="2">Purine nucleoside permease</fullName>
    </submittedName>
</protein>
<feature type="chain" id="PRO_5041426240" evidence="1">
    <location>
        <begin position="25"/>
        <end position="363"/>
    </location>
</feature>
<name>A0AA49GR32_9BACT</name>
<keyword evidence="1" id="KW-0732">Signal</keyword>
<evidence type="ECO:0000313" key="2">
    <source>
        <dbReference type="EMBL" id="WKN39397.1"/>
    </source>
</evidence>
<dbReference type="Gene3D" id="3.40.50.1580">
    <property type="entry name" value="Nucleoside phosphorylase domain"/>
    <property type="match status" value="1"/>
</dbReference>
<dbReference type="GO" id="GO:0055085">
    <property type="term" value="P:transmembrane transport"/>
    <property type="evidence" value="ECO:0007669"/>
    <property type="project" value="InterPro"/>
</dbReference>
<dbReference type="PIRSF" id="PIRSF013171">
    <property type="entry name" value="Pur_nuclsid_perm"/>
    <property type="match status" value="1"/>
</dbReference>